<evidence type="ECO:0000313" key="4">
    <source>
        <dbReference type="Proteomes" id="UP000237271"/>
    </source>
</evidence>
<evidence type="ECO:0000259" key="2">
    <source>
        <dbReference type="PROSITE" id="PS51688"/>
    </source>
</evidence>
<comment type="caution">
    <text evidence="3">The sequence shown here is derived from an EMBL/GenBank/DDBJ whole genome shotgun (WGS) entry which is preliminary data.</text>
</comment>
<protein>
    <recommendedName>
        <fullName evidence="2">Peptidase S74 domain-containing protein</fullName>
    </recommendedName>
</protein>
<dbReference type="EMBL" id="NCKW01016545">
    <property type="protein sequence ID" value="POM60940.1"/>
    <property type="molecule type" value="Genomic_DNA"/>
</dbReference>
<organism evidence="3 4">
    <name type="scientific">Phytophthora palmivora</name>
    <dbReference type="NCBI Taxonomy" id="4796"/>
    <lineage>
        <taxon>Eukaryota</taxon>
        <taxon>Sar</taxon>
        <taxon>Stramenopiles</taxon>
        <taxon>Oomycota</taxon>
        <taxon>Peronosporomycetes</taxon>
        <taxon>Peronosporales</taxon>
        <taxon>Peronosporaceae</taxon>
        <taxon>Phytophthora</taxon>
    </lineage>
</organism>
<dbReference type="Proteomes" id="UP000237271">
    <property type="component" value="Unassembled WGS sequence"/>
</dbReference>
<dbReference type="OrthoDB" id="27041at2759"/>
<feature type="domain" description="Peptidase S74" evidence="2">
    <location>
        <begin position="149"/>
        <end position="246"/>
    </location>
</feature>
<dbReference type="Pfam" id="PF13884">
    <property type="entry name" value="Peptidase_S74"/>
    <property type="match status" value="1"/>
</dbReference>
<dbReference type="InterPro" id="IPR030392">
    <property type="entry name" value="S74_ICA"/>
</dbReference>
<evidence type="ECO:0000313" key="3">
    <source>
        <dbReference type="EMBL" id="POM60940.1"/>
    </source>
</evidence>
<evidence type="ECO:0000256" key="1">
    <source>
        <dbReference type="SAM" id="Coils"/>
    </source>
</evidence>
<dbReference type="Gene3D" id="1.10.10.10">
    <property type="entry name" value="Winged helix-like DNA-binding domain superfamily/Winged helix DNA-binding domain"/>
    <property type="match status" value="1"/>
</dbReference>
<dbReference type="AlphaFoldDB" id="A0A2P4X5Z3"/>
<proteinExistence type="predicted"/>
<gene>
    <name evidence="3" type="ORF">PHPALM_30131</name>
</gene>
<accession>A0A2P4X5Z3</accession>
<name>A0A2P4X5Z3_9STRA</name>
<feature type="coiled-coil region" evidence="1">
    <location>
        <begin position="232"/>
        <end position="266"/>
    </location>
</feature>
<keyword evidence="1" id="KW-0175">Coiled coil</keyword>
<reference evidence="3 4" key="1">
    <citation type="journal article" date="2017" name="Genome Biol. Evol.">
        <title>Phytophthora megakarya and P. palmivora, closely related causal agents of cacao black pod rot, underwent increases in genome sizes and gene numbers by different mechanisms.</title>
        <authorList>
            <person name="Ali S.S."/>
            <person name="Shao J."/>
            <person name="Lary D.J."/>
            <person name="Kronmiller B."/>
            <person name="Shen D."/>
            <person name="Strem M.D."/>
            <person name="Amoako-Attah I."/>
            <person name="Akrofi A.Y."/>
            <person name="Begoude B.A."/>
            <person name="Ten Hoopen G.M."/>
            <person name="Coulibaly K."/>
            <person name="Kebe B.I."/>
            <person name="Melnick R.L."/>
            <person name="Guiltinan M.J."/>
            <person name="Tyler B.M."/>
            <person name="Meinhardt L.W."/>
            <person name="Bailey B.A."/>
        </authorList>
    </citation>
    <scope>NUCLEOTIDE SEQUENCE [LARGE SCALE GENOMIC DNA]</scope>
    <source>
        <strain evidence="4">sbr112.9</strain>
    </source>
</reference>
<dbReference type="PROSITE" id="PS51688">
    <property type="entry name" value="ICA"/>
    <property type="match status" value="1"/>
</dbReference>
<sequence length="289" mass="32282">MWRPLTAAAFDASSLTGVKTFEAANDLNLGEVTLSVQSVQVAGQRAGFVAVYGKGGVLEQHDSLRFEAASGTFMVDKIEAQRMRGSIDMSESELRSVEIVGGHISNVNMTAIEMVEVQGELFVEDEAFFGASVTVDGQVMGSGAYVDASDERFKREVYQISNASEVVAQLRGVEYAYNSAKFPNKFRHDGRRELGFIAQEVEKVVPQVVTTDPDGFKYVAYARLMPIVVEALKREQRRADDSEKRIQHLQTEMSDLKRALQTQQEMLQWFQLQLDGRLSRDEKKTPKLL</sequence>
<keyword evidence="4" id="KW-1185">Reference proteome</keyword>
<dbReference type="InterPro" id="IPR036388">
    <property type="entry name" value="WH-like_DNA-bd_sf"/>
</dbReference>